<dbReference type="RefSeq" id="WP_162849655.1">
    <property type="nucleotide sequence ID" value="NZ_QXEV01000002.1"/>
</dbReference>
<reference evidence="3 4" key="1">
    <citation type="submission" date="2018-08" db="EMBL/GenBank/DDBJ databases">
        <title>Genomic Encyclopedia of Archaeal and Bacterial Type Strains, Phase II (KMG-II): from individual species to whole genera.</title>
        <authorList>
            <person name="Goeker M."/>
        </authorList>
    </citation>
    <scope>NUCLEOTIDE SEQUENCE [LARGE SCALE GENOMIC DNA]</scope>
    <source>
        <strain evidence="3 4">ATCC 27112</strain>
    </source>
</reference>
<dbReference type="InParanoid" id="A0A397S1N4"/>
<evidence type="ECO:0000256" key="1">
    <source>
        <dbReference type="SAM" id="SignalP"/>
    </source>
</evidence>
<evidence type="ECO:0000259" key="2">
    <source>
        <dbReference type="Pfam" id="PF16738"/>
    </source>
</evidence>
<dbReference type="Pfam" id="PF16738">
    <property type="entry name" value="CBM26"/>
    <property type="match status" value="1"/>
</dbReference>
<accession>A0A397S1N4</accession>
<name>A0A397S1N4_9MOLU</name>
<dbReference type="InterPro" id="IPR013783">
    <property type="entry name" value="Ig-like_fold"/>
</dbReference>
<dbReference type="EMBL" id="QXEV01000002">
    <property type="protein sequence ID" value="RIA78315.1"/>
    <property type="molecule type" value="Genomic_DNA"/>
</dbReference>
<keyword evidence="1" id="KW-0732">Signal</keyword>
<feature type="domain" description="Starch-binding module 26" evidence="2">
    <location>
        <begin position="310"/>
        <end position="374"/>
    </location>
</feature>
<evidence type="ECO:0000313" key="3">
    <source>
        <dbReference type="EMBL" id="RIA78315.1"/>
    </source>
</evidence>
<dbReference type="Proteomes" id="UP000266506">
    <property type="component" value="Unassembled WGS sequence"/>
</dbReference>
<dbReference type="Gene3D" id="2.60.40.10">
    <property type="entry name" value="Immunoglobulins"/>
    <property type="match status" value="1"/>
</dbReference>
<organism evidence="3 4">
    <name type="scientific">Anaeroplasma bactoclasticum</name>
    <dbReference type="NCBI Taxonomy" id="2088"/>
    <lineage>
        <taxon>Bacteria</taxon>
        <taxon>Bacillati</taxon>
        <taxon>Mycoplasmatota</taxon>
        <taxon>Mollicutes</taxon>
        <taxon>Anaeroplasmatales</taxon>
        <taxon>Anaeroplasmataceae</taxon>
        <taxon>Anaeroplasma</taxon>
    </lineage>
</organism>
<protein>
    <submittedName>
        <fullName evidence="3">Putative starch-binding protein with CBM26</fullName>
    </submittedName>
</protein>
<feature type="signal peptide" evidence="1">
    <location>
        <begin position="1"/>
        <end position="27"/>
    </location>
</feature>
<proteinExistence type="predicted"/>
<comment type="caution">
    <text evidence="3">The sequence shown here is derived from an EMBL/GenBank/DDBJ whole genome shotgun (WGS) entry which is preliminary data.</text>
</comment>
<evidence type="ECO:0000313" key="4">
    <source>
        <dbReference type="Proteomes" id="UP000266506"/>
    </source>
</evidence>
<dbReference type="InterPro" id="IPR031965">
    <property type="entry name" value="CBM26"/>
</dbReference>
<feature type="chain" id="PRO_5017195991" evidence="1">
    <location>
        <begin position="28"/>
        <end position="413"/>
    </location>
</feature>
<gene>
    <name evidence="3" type="ORF">EI71_00266</name>
</gene>
<dbReference type="AlphaFoldDB" id="A0A397S1N4"/>
<sequence>MNKMIKTAILGVSALALPFTFAATVNAAGPSDADTINTKLEYQMNAAGTSMRFISTMELNGKSLDDITSIEMNFKLTKNGEQDKDSIPQTTTTVYESISGENGKAKVDGTYYAVATITNIDSKAGWRITPTFTYNYADGSSEDATASAWLIGGKRQYFVQKYDDWGTNLYYYMFGTNVQNANFPGEQMHLYDADNSIYYFDYMPDAGFTTVVFSDGSDTHKSGDMPVSSSDNYYIQQDGNAYAHPTTEHNIVTQHNDNRHWSHCTICGDDFDETPHNLSGSTSGTTRTISCSDCGYSVSFDTTVLYVTRNWTDWTNLHAHIWYNNGTEDINLTGNWPGQEMTYDHTNDQGEEVYKVTIPENAEWIIINNGESDDWKKKQTVNIKLSDYENYNAFYFEWRDDKNQVGGYLYIPE</sequence>
<keyword evidence="4" id="KW-1185">Reference proteome</keyword>